<gene>
    <name evidence="2" type="ORF">UXM345_LOCUS22994</name>
    <name evidence="1" type="ORF">XDN619_LOCUS18337</name>
</gene>
<evidence type="ECO:0000313" key="1">
    <source>
        <dbReference type="EMBL" id="CAF2099460.1"/>
    </source>
</evidence>
<dbReference type="AlphaFoldDB" id="A0A819VT18"/>
<evidence type="ECO:0000313" key="2">
    <source>
        <dbReference type="EMBL" id="CAF4113870.1"/>
    </source>
</evidence>
<accession>A0A819VT18</accession>
<organism evidence="2 3">
    <name type="scientific">Rotaria magnacalcarata</name>
    <dbReference type="NCBI Taxonomy" id="392030"/>
    <lineage>
        <taxon>Eukaryota</taxon>
        <taxon>Metazoa</taxon>
        <taxon>Spiralia</taxon>
        <taxon>Gnathifera</taxon>
        <taxon>Rotifera</taxon>
        <taxon>Eurotatoria</taxon>
        <taxon>Bdelloidea</taxon>
        <taxon>Philodinida</taxon>
        <taxon>Philodinidae</taxon>
        <taxon>Rotaria</taxon>
    </lineage>
</organism>
<evidence type="ECO:0008006" key="4">
    <source>
        <dbReference type="Google" id="ProtNLM"/>
    </source>
</evidence>
<evidence type="ECO:0000313" key="3">
    <source>
        <dbReference type="Proteomes" id="UP000663842"/>
    </source>
</evidence>
<dbReference type="EMBL" id="CAJNRG010007957">
    <property type="protein sequence ID" value="CAF2099460.1"/>
    <property type="molecule type" value="Genomic_DNA"/>
</dbReference>
<protein>
    <recommendedName>
        <fullName evidence="4">GIY-YIG domain-containing protein</fullName>
    </recommendedName>
</protein>
<proteinExistence type="predicted"/>
<comment type="caution">
    <text evidence="2">The sequence shown here is derived from an EMBL/GenBank/DDBJ whole genome shotgun (WGS) entry which is preliminary data.</text>
</comment>
<dbReference type="Proteomes" id="UP000663887">
    <property type="component" value="Unassembled WGS sequence"/>
</dbReference>
<reference evidence="2" key="1">
    <citation type="submission" date="2021-02" db="EMBL/GenBank/DDBJ databases">
        <authorList>
            <person name="Nowell W R."/>
        </authorList>
    </citation>
    <scope>NUCLEOTIDE SEQUENCE</scope>
</reference>
<name>A0A819VT18_9BILA</name>
<sequence>MKPTTTPTPYSVKCKDCGQLYIGKTERQCIRRLQEHGAPRTTFNIQQQGNHELDGSELRRSARLKNKTITTTTTTTTTTATTTTAINLDQEQTSSIKKHIIETAHNMDWRNFNVVCQENHDYRLLVKESLLIQGHQPELNKTTHSIPLIIFSDGLSKTYLPDPTK</sequence>
<dbReference type="EMBL" id="CAJOBF010003884">
    <property type="protein sequence ID" value="CAF4113870.1"/>
    <property type="molecule type" value="Genomic_DNA"/>
</dbReference>
<dbReference type="Proteomes" id="UP000663842">
    <property type="component" value="Unassembled WGS sequence"/>
</dbReference>